<proteinExistence type="predicted"/>
<evidence type="ECO:0000313" key="3">
    <source>
        <dbReference type="Proteomes" id="UP000548632"/>
    </source>
</evidence>
<dbReference type="InterPro" id="IPR002645">
    <property type="entry name" value="STAS_dom"/>
</dbReference>
<dbReference type="Proteomes" id="UP000548632">
    <property type="component" value="Unassembled WGS sequence"/>
</dbReference>
<gene>
    <name evidence="2" type="ORF">HUK38_07595</name>
</gene>
<comment type="caution">
    <text evidence="2">The sequence shown here is derived from an EMBL/GenBank/DDBJ whole genome shotgun (WGS) entry which is preliminary data.</text>
</comment>
<organism evidence="2 3">
    <name type="scientific">Thiospirillum jenense</name>
    <dbReference type="NCBI Taxonomy" id="1653858"/>
    <lineage>
        <taxon>Bacteria</taxon>
        <taxon>Pseudomonadati</taxon>
        <taxon>Pseudomonadota</taxon>
        <taxon>Gammaproteobacteria</taxon>
        <taxon>Chromatiales</taxon>
        <taxon>Chromatiaceae</taxon>
        <taxon>Thiospirillum</taxon>
    </lineage>
</organism>
<dbReference type="PANTHER" id="PTHR35849">
    <property type="entry name" value="BLR2341 PROTEIN"/>
    <property type="match status" value="1"/>
</dbReference>
<accession>A0A839HJC3</accession>
<sequence>MPRNSKPIAELIQRDAGQFQLCGDLTLASVGLLARDTKRLFTAASNLTIDLSGIQQVHSAGLALLLDWQQQASRTGCQLKYVNWPVALVRIAALSNLDTLLGLHLETAPIEAAISHSQ</sequence>
<evidence type="ECO:0000313" key="2">
    <source>
        <dbReference type="EMBL" id="MBB1126092.1"/>
    </source>
</evidence>
<name>A0A839HJC3_9GAMM</name>
<dbReference type="InterPro" id="IPR052746">
    <property type="entry name" value="MlaB_ABC_Transporter"/>
</dbReference>
<dbReference type="Gene3D" id="3.30.750.24">
    <property type="entry name" value="STAS domain"/>
    <property type="match status" value="1"/>
</dbReference>
<feature type="domain" description="STAS" evidence="1">
    <location>
        <begin position="19"/>
        <end position="117"/>
    </location>
</feature>
<dbReference type="SUPFAM" id="SSF52091">
    <property type="entry name" value="SpoIIaa-like"/>
    <property type="match status" value="1"/>
</dbReference>
<dbReference type="Pfam" id="PF13466">
    <property type="entry name" value="STAS_2"/>
    <property type="match status" value="1"/>
</dbReference>
<dbReference type="InterPro" id="IPR036513">
    <property type="entry name" value="STAS_dom_sf"/>
</dbReference>
<dbReference type="RefSeq" id="WP_182583716.1">
    <property type="nucleotide sequence ID" value="NZ_JABVCQ010000013.1"/>
</dbReference>
<evidence type="ECO:0000259" key="1">
    <source>
        <dbReference type="PROSITE" id="PS50801"/>
    </source>
</evidence>
<dbReference type="AlphaFoldDB" id="A0A839HJC3"/>
<dbReference type="CDD" id="cd07043">
    <property type="entry name" value="STAS_anti-anti-sigma_factors"/>
    <property type="match status" value="1"/>
</dbReference>
<keyword evidence="3" id="KW-1185">Reference proteome</keyword>
<reference evidence="2 3" key="1">
    <citation type="journal article" date="2020" name="Arch. Microbiol.">
        <title>The genome sequence of the giant phototrophic gammaproteobacterium Thiospirillum jenense gives insight into its physiological properties and phylogenetic relationships.</title>
        <authorList>
            <person name="Imhoff J.F."/>
            <person name="Meyer T.E."/>
            <person name="Kyndt J.A."/>
        </authorList>
    </citation>
    <scope>NUCLEOTIDE SEQUENCE [LARGE SCALE GENOMIC DNA]</scope>
    <source>
        <strain evidence="2 3">DSM 216</strain>
    </source>
</reference>
<dbReference type="PANTHER" id="PTHR35849:SF2">
    <property type="entry name" value="BLR2341 PROTEIN"/>
    <property type="match status" value="1"/>
</dbReference>
<dbReference type="InterPro" id="IPR058548">
    <property type="entry name" value="MlaB-like_STAS"/>
</dbReference>
<dbReference type="PROSITE" id="PS50801">
    <property type="entry name" value="STAS"/>
    <property type="match status" value="1"/>
</dbReference>
<protein>
    <submittedName>
        <fullName evidence="2">STAS domain-containing protein</fullName>
    </submittedName>
</protein>
<dbReference type="EMBL" id="JABVCQ010000013">
    <property type="protein sequence ID" value="MBB1126092.1"/>
    <property type="molecule type" value="Genomic_DNA"/>
</dbReference>